<organism evidence="2">
    <name type="scientific">Panicum hallii</name>
    <dbReference type="NCBI Taxonomy" id="206008"/>
    <lineage>
        <taxon>Eukaryota</taxon>
        <taxon>Viridiplantae</taxon>
        <taxon>Streptophyta</taxon>
        <taxon>Embryophyta</taxon>
        <taxon>Tracheophyta</taxon>
        <taxon>Spermatophyta</taxon>
        <taxon>Magnoliopsida</taxon>
        <taxon>Liliopsida</taxon>
        <taxon>Poales</taxon>
        <taxon>Poaceae</taxon>
        <taxon>PACMAD clade</taxon>
        <taxon>Panicoideae</taxon>
        <taxon>Panicodae</taxon>
        <taxon>Paniceae</taxon>
        <taxon>Panicinae</taxon>
        <taxon>Panicum</taxon>
        <taxon>Panicum sect. Panicum</taxon>
    </lineage>
</organism>
<evidence type="ECO:0000256" key="1">
    <source>
        <dbReference type="SAM" id="MobiDB-lite"/>
    </source>
</evidence>
<feature type="region of interest" description="Disordered" evidence="1">
    <location>
        <begin position="1"/>
        <end position="67"/>
    </location>
</feature>
<feature type="compositionally biased region" description="Polar residues" evidence="1">
    <location>
        <begin position="11"/>
        <end position="23"/>
    </location>
</feature>
<feature type="compositionally biased region" description="Basic and acidic residues" evidence="1">
    <location>
        <begin position="42"/>
        <end position="67"/>
    </location>
</feature>
<name>A0A2S3H1Y8_9POAL</name>
<gene>
    <name evidence="2" type="ORF">PAHAL_2G417800</name>
</gene>
<sequence>MAGHWDWTIGASETNQQARSPASQEAEALRGRQGNNSAQLLKRTEELPPRRASPEGFSRREDSRERL</sequence>
<dbReference type="AlphaFoldDB" id="A0A2S3H1Y8"/>
<dbReference type="Gramene" id="PAN13742">
    <property type="protein sequence ID" value="PAN13742"/>
    <property type="gene ID" value="PAHAL_2G417800"/>
</dbReference>
<evidence type="ECO:0000313" key="2">
    <source>
        <dbReference type="EMBL" id="PAN13742.2"/>
    </source>
</evidence>
<reference evidence="2" key="1">
    <citation type="submission" date="2018-04" db="EMBL/GenBank/DDBJ databases">
        <title>WGS assembly of Panicum hallii.</title>
        <authorList>
            <person name="Lovell J."/>
            <person name="Jenkins J."/>
            <person name="Lowry D."/>
            <person name="Mamidi S."/>
            <person name="Sreedasyam A."/>
            <person name="Weng X."/>
            <person name="Barry K."/>
            <person name="Bonette J."/>
            <person name="Campitelli B."/>
            <person name="Daum C."/>
            <person name="Gordon S."/>
            <person name="Gould B."/>
            <person name="Lipzen A."/>
            <person name="Macqueen A."/>
            <person name="Palacio-Mejia J."/>
            <person name="Plott C."/>
            <person name="Shakirov E."/>
            <person name="Shu S."/>
            <person name="Yoshinaga Y."/>
            <person name="Zane M."/>
            <person name="Rokhsar D."/>
            <person name="Grimwood J."/>
            <person name="Schmutz J."/>
            <person name="Juenger T."/>
        </authorList>
    </citation>
    <scope>NUCLEOTIDE SEQUENCE [LARGE SCALE GENOMIC DNA]</scope>
    <source>
        <strain evidence="2">FIL2</strain>
    </source>
</reference>
<proteinExistence type="predicted"/>
<dbReference type="EMBL" id="CM008047">
    <property type="protein sequence ID" value="PAN13742.2"/>
    <property type="molecule type" value="Genomic_DNA"/>
</dbReference>
<protein>
    <submittedName>
        <fullName evidence="2">Uncharacterized protein</fullName>
    </submittedName>
</protein>
<dbReference type="Proteomes" id="UP000243499">
    <property type="component" value="Chromosome 2"/>
</dbReference>
<accession>A0A2S3H1Y8</accession>